<keyword evidence="2" id="KW-0645">Protease</keyword>
<keyword evidence="6" id="KW-0175">Coiled coil</keyword>
<proteinExistence type="inferred from homology"/>
<gene>
    <name evidence="9" type="ORF">BWZ43_00845</name>
</gene>
<evidence type="ECO:0000313" key="10">
    <source>
        <dbReference type="Proteomes" id="UP000189761"/>
    </source>
</evidence>
<evidence type="ECO:0000313" key="9">
    <source>
        <dbReference type="EMBL" id="OOP70244.1"/>
    </source>
</evidence>
<keyword evidence="4" id="KW-0378">Hydrolase</keyword>
<feature type="chain" id="PRO_5034452415" description="NlpC/P60 domain-containing protein" evidence="7">
    <location>
        <begin position="28"/>
        <end position="405"/>
    </location>
</feature>
<evidence type="ECO:0000256" key="2">
    <source>
        <dbReference type="ARBA" id="ARBA00022670"/>
    </source>
</evidence>
<keyword evidence="3 7" id="KW-0732">Signal</keyword>
<dbReference type="Gene3D" id="6.10.250.3150">
    <property type="match status" value="1"/>
</dbReference>
<keyword evidence="5" id="KW-0788">Thiol protease</keyword>
<keyword evidence="10" id="KW-1185">Reference proteome</keyword>
<dbReference type="InterPro" id="IPR038765">
    <property type="entry name" value="Papain-like_cys_pep_sf"/>
</dbReference>
<evidence type="ECO:0000256" key="3">
    <source>
        <dbReference type="ARBA" id="ARBA00022729"/>
    </source>
</evidence>
<dbReference type="RefSeq" id="WP_078109194.1">
    <property type="nucleotide sequence ID" value="NZ_CP065424.1"/>
</dbReference>
<evidence type="ECO:0000259" key="8">
    <source>
        <dbReference type="PROSITE" id="PS51935"/>
    </source>
</evidence>
<comment type="caution">
    <text evidence="9">The sequence shown here is derived from an EMBL/GenBank/DDBJ whole genome shotgun (WGS) entry which is preliminary data.</text>
</comment>
<dbReference type="GO" id="GO:0006508">
    <property type="term" value="P:proteolysis"/>
    <property type="evidence" value="ECO:0007669"/>
    <property type="project" value="UniProtKB-KW"/>
</dbReference>
<feature type="signal peptide" evidence="7">
    <location>
        <begin position="1"/>
        <end position="27"/>
    </location>
</feature>
<feature type="domain" description="NlpC/P60" evidence="8">
    <location>
        <begin position="272"/>
        <end position="403"/>
    </location>
</feature>
<dbReference type="Pfam" id="PF24568">
    <property type="entry name" value="CC_PcsB"/>
    <property type="match status" value="1"/>
</dbReference>
<dbReference type="Pfam" id="PF00877">
    <property type="entry name" value="NLPC_P60"/>
    <property type="match status" value="1"/>
</dbReference>
<protein>
    <recommendedName>
        <fullName evidence="8">NlpC/P60 domain-containing protein</fullName>
    </recommendedName>
</protein>
<evidence type="ECO:0000256" key="5">
    <source>
        <dbReference type="ARBA" id="ARBA00022807"/>
    </source>
</evidence>
<dbReference type="SUPFAM" id="SSF54001">
    <property type="entry name" value="Cysteine proteinases"/>
    <property type="match status" value="1"/>
</dbReference>
<accession>A0A8E2IBH1</accession>
<sequence>MKRRLLSLSLASVIGTSGLFTTHSVFAAENLNQKINNKQQEISELQMNEKSLKATVAEINAKVENTNEKMKQTKAEIATTKQESEELKVKIAKTKKRIEERNELLEKRARAMQENGGSSYLDVLLGAESFGDFIDRAMAVTTIVNADQDIVNEQKKDKESLEKAEADLSKKLAKVEKDLKELEDMKVALQYQINDKNSILAKIKEEQKVASNELGELKGQAAKIAEQERAAAAQAAQAAKAAQEQARVTTSSDNSSYSAPPQSNNVTIHIGSGGIETAISVGSSIVGRSPYNWGGGRSASDIANRSFDCSSFVRWAYAEAGVNLGPISGTTTDSLVVQGRAVSASEMKRGDLVFFDTYKRNGHVGIYLGNGTFLNDNSSHGVSIDSMSNSYWRSTFKGVVRRVVE</sequence>
<dbReference type="PROSITE" id="PS51935">
    <property type="entry name" value="NLPC_P60"/>
    <property type="match status" value="1"/>
</dbReference>
<name>A0A8E2IBH1_9BACI</name>
<dbReference type="EMBL" id="MTLA01000007">
    <property type="protein sequence ID" value="OOP70244.1"/>
    <property type="molecule type" value="Genomic_DNA"/>
</dbReference>
<dbReference type="Proteomes" id="UP000189761">
    <property type="component" value="Unassembled WGS sequence"/>
</dbReference>
<dbReference type="AlphaFoldDB" id="A0A8E2IBH1"/>
<dbReference type="InterPro" id="IPR051202">
    <property type="entry name" value="Peptidase_C40"/>
</dbReference>
<dbReference type="GO" id="GO:0008234">
    <property type="term" value="F:cysteine-type peptidase activity"/>
    <property type="evidence" value="ECO:0007669"/>
    <property type="project" value="UniProtKB-KW"/>
</dbReference>
<dbReference type="PANTHER" id="PTHR47053:SF1">
    <property type="entry name" value="MUREIN DD-ENDOPEPTIDASE MEPH-RELATED"/>
    <property type="match status" value="1"/>
</dbReference>
<evidence type="ECO:0000256" key="6">
    <source>
        <dbReference type="SAM" id="Coils"/>
    </source>
</evidence>
<dbReference type="InterPro" id="IPR057309">
    <property type="entry name" value="PcsB_CC"/>
</dbReference>
<reference evidence="9 10" key="1">
    <citation type="submission" date="2017-01" db="EMBL/GenBank/DDBJ databases">
        <title>Draft genome sequence of Bacillus oleronius.</title>
        <authorList>
            <person name="Allam M."/>
        </authorList>
    </citation>
    <scope>NUCLEOTIDE SEQUENCE [LARGE SCALE GENOMIC DNA]</scope>
    <source>
        <strain evidence="9 10">DSM 9356</strain>
    </source>
</reference>
<dbReference type="PANTHER" id="PTHR47053">
    <property type="entry name" value="MUREIN DD-ENDOPEPTIDASE MEPH-RELATED"/>
    <property type="match status" value="1"/>
</dbReference>
<evidence type="ECO:0000256" key="7">
    <source>
        <dbReference type="SAM" id="SignalP"/>
    </source>
</evidence>
<evidence type="ECO:0000256" key="4">
    <source>
        <dbReference type="ARBA" id="ARBA00022801"/>
    </source>
</evidence>
<organism evidence="9 10">
    <name type="scientific">Heyndrickxia oleronia</name>
    <dbReference type="NCBI Taxonomy" id="38875"/>
    <lineage>
        <taxon>Bacteria</taxon>
        <taxon>Bacillati</taxon>
        <taxon>Bacillota</taxon>
        <taxon>Bacilli</taxon>
        <taxon>Bacillales</taxon>
        <taxon>Bacillaceae</taxon>
        <taxon>Heyndrickxia</taxon>
    </lineage>
</organism>
<feature type="coiled-coil region" evidence="6">
    <location>
        <begin position="28"/>
        <end position="115"/>
    </location>
</feature>
<evidence type="ECO:0000256" key="1">
    <source>
        <dbReference type="ARBA" id="ARBA00007074"/>
    </source>
</evidence>
<dbReference type="InterPro" id="IPR000064">
    <property type="entry name" value="NLP_P60_dom"/>
</dbReference>
<feature type="coiled-coil region" evidence="6">
    <location>
        <begin position="151"/>
        <end position="245"/>
    </location>
</feature>
<comment type="similarity">
    <text evidence="1">Belongs to the peptidase C40 family.</text>
</comment>
<dbReference type="Gene3D" id="3.90.1720.10">
    <property type="entry name" value="endopeptidase domain like (from Nostoc punctiforme)"/>
    <property type="match status" value="1"/>
</dbReference>